<keyword evidence="8" id="KW-1185">Reference proteome</keyword>
<feature type="region of interest" description="Disordered" evidence="5">
    <location>
        <begin position="372"/>
        <end position="391"/>
    </location>
</feature>
<gene>
    <name evidence="7" type="ORF">GCM10009765_05700</name>
</gene>
<evidence type="ECO:0000313" key="7">
    <source>
        <dbReference type="EMBL" id="GAA1659197.1"/>
    </source>
</evidence>
<evidence type="ECO:0000256" key="4">
    <source>
        <dbReference type="ARBA" id="ARBA00023033"/>
    </source>
</evidence>
<keyword evidence="4" id="KW-0503">Monooxygenase</keyword>
<evidence type="ECO:0000256" key="3">
    <source>
        <dbReference type="ARBA" id="ARBA00023002"/>
    </source>
</evidence>
<feature type="domain" description="FAD-binding" evidence="6">
    <location>
        <begin position="311"/>
        <end position="352"/>
    </location>
</feature>
<dbReference type="Proteomes" id="UP001500618">
    <property type="component" value="Unassembled WGS sequence"/>
</dbReference>
<dbReference type="EMBL" id="BAAANY010000002">
    <property type="protein sequence ID" value="GAA1659197.1"/>
    <property type="molecule type" value="Genomic_DNA"/>
</dbReference>
<evidence type="ECO:0000256" key="5">
    <source>
        <dbReference type="SAM" id="MobiDB-lite"/>
    </source>
</evidence>
<dbReference type="PANTHER" id="PTHR47178">
    <property type="entry name" value="MONOOXYGENASE, FAD-BINDING"/>
    <property type="match status" value="1"/>
</dbReference>
<protein>
    <submittedName>
        <fullName evidence="7">NAD(P)/FAD-dependent oxidoreductase</fullName>
    </submittedName>
</protein>
<dbReference type="PANTHER" id="PTHR47178:SF5">
    <property type="entry name" value="FAD-BINDING DOMAIN-CONTAINING PROTEIN"/>
    <property type="match status" value="1"/>
</dbReference>
<evidence type="ECO:0000313" key="8">
    <source>
        <dbReference type="Proteomes" id="UP001500618"/>
    </source>
</evidence>
<dbReference type="RefSeq" id="WP_344306841.1">
    <property type="nucleotide sequence ID" value="NZ_BAAANY010000002.1"/>
</dbReference>
<keyword evidence="3" id="KW-0560">Oxidoreductase</keyword>
<evidence type="ECO:0000259" key="6">
    <source>
        <dbReference type="Pfam" id="PF01494"/>
    </source>
</evidence>
<sequence length="391" mass="41685">MKVIVVGAGVGGLTLAQGLRREGIEVRVYERDGPQRRRQGVSLHLDDRGMTALSACLPPAHLKMAQAAMGRQRDRTQVLSEVAGELTVVRSEPLNGGAGGVRAGRQVDRPLLRAVLLHGLEDAVRFGAPFTRFETRANGTVRVYFGDGSVDTADALIGADGVGSAVRRQLLPQVRVIDTGKRMLMGAAPLATVADTVLLTRIGDNATSAQVRGRIVVLGVLRFTEPPVTARDRWLPDLHAAAVTGAEDYVMWAMPVTPDQLGSADSPHSVWHRARSLARGLPAPLLDVIDGAWPHATVALRIGMIPPTPAWPAGPVTVIGDAIHAAPGFGGNLAMRDAYRLRDALARTARGQEDLVAAIGAVEHDMRSDNHAVKPVSAAQHRSASHSRWHE</sequence>
<dbReference type="SUPFAM" id="SSF51905">
    <property type="entry name" value="FAD/NAD(P)-binding domain"/>
    <property type="match status" value="1"/>
</dbReference>
<dbReference type="InterPro" id="IPR002938">
    <property type="entry name" value="FAD-bd"/>
</dbReference>
<dbReference type="Pfam" id="PF01494">
    <property type="entry name" value="FAD_binding_3"/>
    <property type="match status" value="2"/>
</dbReference>
<keyword evidence="1" id="KW-0285">Flavoprotein</keyword>
<dbReference type="PRINTS" id="PR00420">
    <property type="entry name" value="RNGMNOXGNASE"/>
</dbReference>
<feature type="domain" description="FAD-binding" evidence="6">
    <location>
        <begin position="2"/>
        <end position="172"/>
    </location>
</feature>
<keyword evidence="2" id="KW-0274">FAD</keyword>
<comment type="caution">
    <text evidence="7">The sequence shown here is derived from an EMBL/GenBank/DDBJ whole genome shotgun (WGS) entry which is preliminary data.</text>
</comment>
<dbReference type="InterPro" id="IPR036188">
    <property type="entry name" value="FAD/NAD-bd_sf"/>
</dbReference>
<accession>A0ABP4RQH3</accession>
<evidence type="ECO:0000256" key="2">
    <source>
        <dbReference type="ARBA" id="ARBA00022827"/>
    </source>
</evidence>
<evidence type="ECO:0000256" key="1">
    <source>
        <dbReference type="ARBA" id="ARBA00022630"/>
    </source>
</evidence>
<proteinExistence type="predicted"/>
<name>A0ABP4RQH3_9ACTN</name>
<organism evidence="7 8">
    <name type="scientific">Fodinicola feengrottensis</name>
    <dbReference type="NCBI Taxonomy" id="435914"/>
    <lineage>
        <taxon>Bacteria</taxon>
        <taxon>Bacillati</taxon>
        <taxon>Actinomycetota</taxon>
        <taxon>Actinomycetes</taxon>
        <taxon>Mycobacteriales</taxon>
        <taxon>Fodinicola</taxon>
    </lineage>
</organism>
<dbReference type="Gene3D" id="3.50.50.60">
    <property type="entry name" value="FAD/NAD(P)-binding domain"/>
    <property type="match status" value="1"/>
</dbReference>
<reference evidence="8" key="1">
    <citation type="journal article" date="2019" name="Int. J. Syst. Evol. Microbiol.">
        <title>The Global Catalogue of Microorganisms (GCM) 10K type strain sequencing project: providing services to taxonomists for standard genome sequencing and annotation.</title>
        <authorList>
            <consortium name="The Broad Institute Genomics Platform"/>
            <consortium name="The Broad Institute Genome Sequencing Center for Infectious Disease"/>
            <person name="Wu L."/>
            <person name="Ma J."/>
        </authorList>
    </citation>
    <scope>NUCLEOTIDE SEQUENCE [LARGE SCALE GENOMIC DNA]</scope>
    <source>
        <strain evidence="8">JCM 14718</strain>
    </source>
</reference>